<sequence length="142" mass="16657">MPSISSLKHTAQHVRQRQNRPIALPANLIDLQIPNQYSTTLAGASFLLYDSGPEPYHMLIFSTAANMQLLSESQHWYGDGTFKTAPLLFEQLYTIHRIQPLHRSVQNGFCMLYRDGRSWFYACIIWICYREVQNDMRNYWKI</sequence>
<evidence type="ECO:0000313" key="1">
    <source>
        <dbReference type="Proteomes" id="UP000887565"/>
    </source>
</evidence>
<evidence type="ECO:0000313" key="2">
    <source>
        <dbReference type="WBParaSite" id="nRc.2.0.1.t33765-RA"/>
    </source>
</evidence>
<dbReference type="AlphaFoldDB" id="A0A915K4S7"/>
<name>A0A915K4S7_ROMCU</name>
<dbReference type="Proteomes" id="UP000887565">
    <property type="component" value="Unplaced"/>
</dbReference>
<organism evidence="1 2">
    <name type="scientific">Romanomermis culicivorax</name>
    <name type="common">Nematode worm</name>
    <dbReference type="NCBI Taxonomy" id="13658"/>
    <lineage>
        <taxon>Eukaryota</taxon>
        <taxon>Metazoa</taxon>
        <taxon>Ecdysozoa</taxon>
        <taxon>Nematoda</taxon>
        <taxon>Enoplea</taxon>
        <taxon>Dorylaimia</taxon>
        <taxon>Mermithida</taxon>
        <taxon>Mermithoidea</taxon>
        <taxon>Mermithidae</taxon>
        <taxon>Romanomermis</taxon>
    </lineage>
</organism>
<dbReference type="WBParaSite" id="nRc.2.0.1.t33765-RA">
    <property type="protein sequence ID" value="nRc.2.0.1.t33765-RA"/>
    <property type="gene ID" value="nRc.2.0.1.g33765"/>
</dbReference>
<dbReference type="OMA" id="WICYREV"/>
<reference evidence="2" key="1">
    <citation type="submission" date="2022-11" db="UniProtKB">
        <authorList>
            <consortium name="WormBaseParasite"/>
        </authorList>
    </citation>
    <scope>IDENTIFICATION</scope>
</reference>
<accession>A0A915K4S7</accession>
<protein>
    <submittedName>
        <fullName evidence="2">Uncharacterized protein</fullName>
    </submittedName>
</protein>
<proteinExistence type="predicted"/>
<keyword evidence="1" id="KW-1185">Reference proteome</keyword>